<evidence type="ECO:0008006" key="2">
    <source>
        <dbReference type="Google" id="ProtNLM"/>
    </source>
</evidence>
<reference evidence="1" key="1">
    <citation type="journal article" date="2015" name="Nature">
        <title>Complex archaea that bridge the gap between prokaryotes and eukaryotes.</title>
        <authorList>
            <person name="Spang A."/>
            <person name="Saw J.H."/>
            <person name="Jorgensen S.L."/>
            <person name="Zaremba-Niedzwiedzka K."/>
            <person name="Martijn J."/>
            <person name="Lind A.E."/>
            <person name="van Eijk R."/>
            <person name="Schleper C."/>
            <person name="Guy L."/>
            <person name="Ettema T.J."/>
        </authorList>
    </citation>
    <scope>NUCLEOTIDE SEQUENCE</scope>
</reference>
<name>A0A0F9MFA8_9ZZZZ</name>
<evidence type="ECO:0000313" key="1">
    <source>
        <dbReference type="EMBL" id="KKM67802.1"/>
    </source>
</evidence>
<protein>
    <recommendedName>
        <fullName evidence="2">Homeodomain phBC6A51-type domain-containing protein</fullName>
    </recommendedName>
</protein>
<organism evidence="1">
    <name type="scientific">marine sediment metagenome</name>
    <dbReference type="NCBI Taxonomy" id="412755"/>
    <lineage>
        <taxon>unclassified sequences</taxon>
        <taxon>metagenomes</taxon>
        <taxon>ecological metagenomes</taxon>
    </lineage>
</organism>
<comment type="caution">
    <text evidence="1">The sequence shown here is derived from an EMBL/GenBank/DDBJ whole genome shotgun (WGS) entry which is preliminary data.</text>
</comment>
<dbReference type="Gene3D" id="1.10.10.60">
    <property type="entry name" value="Homeodomain-like"/>
    <property type="match status" value="1"/>
</dbReference>
<accession>A0A0F9MFA8</accession>
<sequence>MAIELAPPTFTNGAPTKLTNELAEKICGYIAQGNYASVACHAVGISPDTMMLWKRNAEQGVEPYLSFLLALKDAEAQAEVRLVGLVGEIATSEKQWAAAMTLLERRHPQRWGR</sequence>
<dbReference type="EMBL" id="LAZR01010283">
    <property type="protein sequence ID" value="KKM67802.1"/>
    <property type="molecule type" value="Genomic_DNA"/>
</dbReference>
<gene>
    <name evidence="1" type="ORF">LCGC14_1467370</name>
</gene>
<feature type="non-terminal residue" evidence="1">
    <location>
        <position position="113"/>
    </location>
</feature>
<proteinExistence type="predicted"/>
<dbReference type="AlphaFoldDB" id="A0A0F9MFA8"/>